<evidence type="ECO:0000313" key="1">
    <source>
        <dbReference type="EMBL" id="CAF0702257.1"/>
    </source>
</evidence>
<dbReference type="RefSeq" id="WP_174582287.1">
    <property type="nucleotide sequence ID" value="NZ_CAJNOB010000045.1"/>
</dbReference>
<comment type="caution">
    <text evidence="1">The sequence shown here is derived from an EMBL/GenBank/DDBJ whole genome shotgun (WGS) entry which is preliminary data.</text>
</comment>
<sequence>MRAGVSRKKIKRSWLPRFSLTVQEFYTLPVQARRKDRFDWRTAVLVLMEKLGKKFGNWEEVICDLEEKRARSNGFDQKSGGWLSFRASLTRSSPIRWVSVSVAAASSRKKFSWEENG</sequence>
<dbReference type="AlphaFoldDB" id="A0A8J2BQK5"/>
<evidence type="ECO:0000313" key="2">
    <source>
        <dbReference type="Proteomes" id="UP000663859"/>
    </source>
</evidence>
<dbReference type="EMBL" id="CAJNOB010000045">
    <property type="protein sequence ID" value="CAF0702257.1"/>
    <property type="molecule type" value="Genomic_DNA"/>
</dbReference>
<gene>
    <name evidence="1" type="ORF">MPNT_50014</name>
</gene>
<keyword evidence="2" id="KW-1185">Reference proteome</keyword>
<reference evidence="1" key="1">
    <citation type="submission" date="2021-02" db="EMBL/GenBank/DDBJ databases">
        <authorList>
            <person name="Cremers G."/>
            <person name="Picone N."/>
        </authorList>
    </citation>
    <scope>NUCLEOTIDE SEQUENCE</scope>
    <source>
        <strain evidence="1">PQ17</strain>
    </source>
</reference>
<accession>A0A8J2BQK5</accession>
<organism evidence="1 2">
    <name type="scientific">Candidatus Methylacidithermus pantelleriae</name>
    <dbReference type="NCBI Taxonomy" id="2744239"/>
    <lineage>
        <taxon>Bacteria</taxon>
        <taxon>Pseudomonadati</taxon>
        <taxon>Verrucomicrobiota</taxon>
        <taxon>Methylacidiphilae</taxon>
        <taxon>Methylacidiphilales</taxon>
        <taxon>Methylacidiphilaceae</taxon>
        <taxon>Candidatus Methylacidithermus</taxon>
    </lineage>
</organism>
<proteinExistence type="predicted"/>
<protein>
    <submittedName>
        <fullName evidence="1">Uncharacterized protein</fullName>
    </submittedName>
</protein>
<name>A0A8J2BQK5_9BACT</name>
<dbReference type="Proteomes" id="UP000663859">
    <property type="component" value="Unassembled WGS sequence"/>
</dbReference>